<comment type="caution">
    <text evidence="2">The sequence shown here is derived from an EMBL/GenBank/DDBJ whole genome shotgun (WGS) entry which is preliminary data.</text>
</comment>
<dbReference type="CDD" id="cd00719">
    <property type="entry name" value="GIY-YIG_SF"/>
    <property type="match status" value="1"/>
</dbReference>
<name>A0A9W9YYJ5_9CNID</name>
<sequence length="123" mass="14208">MAPDICQRLLDKVWRSYANDLDKAPQKEGIYAIGILENGDVRCIYVGQSNDIRRRLKEHKSQTLDIDKFVKQEFSKPNKGINLRIKWVEEANAKCVEGNYLDCISKKLKYGGPDYNKKRGNQC</sequence>
<dbReference type="InterPro" id="IPR035901">
    <property type="entry name" value="GIY-YIG_endonuc_sf"/>
</dbReference>
<evidence type="ECO:0000259" key="1">
    <source>
        <dbReference type="Pfam" id="PF01541"/>
    </source>
</evidence>
<keyword evidence="3" id="KW-1185">Reference proteome</keyword>
<dbReference type="OrthoDB" id="5952931at2759"/>
<evidence type="ECO:0000313" key="3">
    <source>
        <dbReference type="Proteomes" id="UP001163046"/>
    </source>
</evidence>
<dbReference type="Proteomes" id="UP001163046">
    <property type="component" value="Unassembled WGS sequence"/>
</dbReference>
<proteinExistence type="predicted"/>
<dbReference type="InterPro" id="IPR000305">
    <property type="entry name" value="GIY-YIG_endonuc"/>
</dbReference>
<feature type="domain" description="GIY-YIG" evidence="1">
    <location>
        <begin position="35"/>
        <end position="63"/>
    </location>
</feature>
<dbReference type="EMBL" id="MU826851">
    <property type="protein sequence ID" value="KAJ7371104.1"/>
    <property type="molecule type" value="Genomic_DNA"/>
</dbReference>
<dbReference type="Gene3D" id="3.40.1440.10">
    <property type="entry name" value="GIY-YIG endonuclease"/>
    <property type="match status" value="1"/>
</dbReference>
<evidence type="ECO:0000313" key="2">
    <source>
        <dbReference type="EMBL" id="KAJ7371104.1"/>
    </source>
</evidence>
<organism evidence="2 3">
    <name type="scientific">Desmophyllum pertusum</name>
    <dbReference type="NCBI Taxonomy" id="174260"/>
    <lineage>
        <taxon>Eukaryota</taxon>
        <taxon>Metazoa</taxon>
        <taxon>Cnidaria</taxon>
        <taxon>Anthozoa</taxon>
        <taxon>Hexacorallia</taxon>
        <taxon>Scleractinia</taxon>
        <taxon>Caryophylliina</taxon>
        <taxon>Caryophylliidae</taxon>
        <taxon>Desmophyllum</taxon>
    </lineage>
</organism>
<accession>A0A9W9YYJ5</accession>
<dbReference type="AlphaFoldDB" id="A0A9W9YYJ5"/>
<dbReference type="Pfam" id="PF01541">
    <property type="entry name" value="GIY-YIG"/>
    <property type="match status" value="1"/>
</dbReference>
<protein>
    <recommendedName>
        <fullName evidence="1">GIY-YIG domain-containing protein</fullName>
    </recommendedName>
</protein>
<reference evidence="2" key="1">
    <citation type="submission" date="2023-01" db="EMBL/GenBank/DDBJ databases">
        <title>Genome assembly of the deep-sea coral Lophelia pertusa.</title>
        <authorList>
            <person name="Herrera S."/>
            <person name="Cordes E."/>
        </authorList>
    </citation>
    <scope>NUCLEOTIDE SEQUENCE</scope>
    <source>
        <strain evidence="2">USNM1676648</strain>
        <tissue evidence="2">Polyp</tissue>
    </source>
</reference>
<gene>
    <name evidence="2" type="ORF">OS493_027792</name>
</gene>